<dbReference type="Gene3D" id="3.40.50.2000">
    <property type="entry name" value="Glycogen Phosphorylase B"/>
    <property type="match status" value="2"/>
</dbReference>
<keyword evidence="2" id="KW-1185">Reference proteome</keyword>
<proteinExistence type="predicted"/>
<organism evidence="1 2">
    <name type="scientific">Ohtaekwangia kribbensis</name>
    <dbReference type="NCBI Taxonomy" id="688913"/>
    <lineage>
        <taxon>Bacteria</taxon>
        <taxon>Pseudomonadati</taxon>
        <taxon>Bacteroidota</taxon>
        <taxon>Cytophagia</taxon>
        <taxon>Cytophagales</taxon>
        <taxon>Fulvivirgaceae</taxon>
        <taxon>Ohtaekwangia</taxon>
    </lineage>
</organism>
<dbReference type="SUPFAM" id="SSF53756">
    <property type="entry name" value="UDP-Glycosyltransferase/glycogen phosphorylase"/>
    <property type="match status" value="1"/>
</dbReference>
<reference evidence="2" key="1">
    <citation type="journal article" date="2019" name="Int. J. Syst. Evol. Microbiol.">
        <title>The Global Catalogue of Microorganisms (GCM) 10K type strain sequencing project: providing services to taxonomists for standard genome sequencing and annotation.</title>
        <authorList>
            <consortium name="The Broad Institute Genomics Platform"/>
            <consortium name="The Broad Institute Genome Sequencing Center for Infectious Disease"/>
            <person name="Wu L."/>
            <person name="Ma J."/>
        </authorList>
    </citation>
    <scope>NUCLEOTIDE SEQUENCE [LARGE SCALE GENOMIC DNA]</scope>
    <source>
        <strain evidence="2">CCUG 58938</strain>
    </source>
</reference>
<gene>
    <name evidence="1" type="ORF">ACFQ21_05490</name>
</gene>
<dbReference type="RefSeq" id="WP_377575956.1">
    <property type="nucleotide sequence ID" value="NZ_JBHTKA010000001.1"/>
</dbReference>
<accession>A0ABW3JXM2</accession>
<sequence>MEKKVLIITYYWPPSGGSGVQRWLKFVKYLPSFGWKPYVFTPENPSFAIRDESLLKDIPAEANVIHFPIWEPYEAFFKLSGLLGSKKSAKPTDLVSGKKKSLFQKISTWIRGNFFIPDPRVFWVKPSVKFLLRYLQENDIHTIITTGPPHSVHLIGLKLKQKQPTLKWFADFRDPWSDWGLLDSLMVGSIARSFHKKLEAQVMRTADEVITITPFYVRKFEKLSGRKVQLLTNGFDEDDFKNLVVQRHERFIIRHAGIVNEKCDPRPFMLAVKALSQEHTAFRAAVQVDFVGEVHPDFRAFVLNDDVLKGITTFTSTIPHKQLMKCYGESAILLLVLTGYKDGEGFLPGKLFEYLATGLPVLGVGPEYGDAAALLKTTGAGAMIDGEKTAAINTFLLQKFETWQQGESVAQPAGFTEYSRRGITRTLIDLLR</sequence>
<dbReference type="GO" id="GO:0016740">
    <property type="term" value="F:transferase activity"/>
    <property type="evidence" value="ECO:0007669"/>
    <property type="project" value="UniProtKB-KW"/>
</dbReference>
<keyword evidence="1" id="KW-0808">Transferase</keyword>
<name>A0ABW3JXM2_9BACT</name>
<protein>
    <submittedName>
        <fullName evidence="1">Glycosyl transferase</fullName>
    </submittedName>
</protein>
<evidence type="ECO:0000313" key="1">
    <source>
        <dbReference type="EMBL" id="MFD0998747.1"/>
    </source>
</evidence>
<comment type="caution">
    <text evidence="1">The sequence shown here is derived from an EMBL/GenBank/DDBJ whole genome shotgun (WGS) entry which is preliminary data.</text>
</comment>
<dbReference type="EMBL" id="JBHTKA010000001">
    <property type="protein sequence ID" value="MFD0998747.1"/>
    <property type="molecule type" value="Genomic_DNA"/>
</dbReference>
<evidence type="ECO:0000313" key="2">
    <source>
        <dbReference type="Proteomes" id="UP001597112"/>
    </source>
</evidence>
<dbReference type="Proteomes" id="UP001597112">
    <property type="component" value="Unassembled WGS sequence"/>
</dbReference>